<feature type="region of interest" description="Disordered" evidence="1">
    <location>
        <begin position="85"/>
        <end position="129"/>
    </location>
</feature>
<feature type="compositionally biased region" description="Polar residues" evidence="1">
    <location>
        <begin position="85"/>
        <end position="96"/>
    </location>
</feature>
<proteinExistence type="predicted"/>
<dbReference type="EMBL" id="CAJVPS010039627">
    <property type="protein sequence ID" value="CAG8749194.1"/>
    <property type="molecule type" value="Genomic_DNA"/>
</dbReference>
<evidence type="ECO:0000313" key="3">
    <source>
        <dbReference type="Proteomes" id="UP000789508"/>
    </source>
</evidence>
<dbReference type="AlphaFoldDB" id="A0A9N9NPL6"/>
<dbReference type="Proteomes" id="UP000789508">
    <property type="component" value="Unassembled WGS sequence"/>
</dbReference>
<accession>A0A9N9NPL6</accession>
<keyword evidence="3" id="KW-1185">Reference proteome</keyword>
<evidence type="ECO:0000256" key="1">
    <source>
        <dbReference type="SAM" id="MobiDB-lite"/>
    </source>
</evidence>
<protein>
    <submittedName>
        <fullName evidence="2">13881_t:CDS:1</fullName>
    </submittedName>
</protein>
<feature type="compositionally biased region" description="Polar residues" evidence="1">
    <location>
        <begin position="113"/>
        <end position="128"/>
    </location>
</feature>
<comment type="caution">
    <text evidence="2">The sequence shown here is derived from an EMBL/GenBank/DDBJ whole genome shotgun (WGS) entry which is preliminary data.</text>
</comment>
<feature type="non-terminal residue" evidence="2">
    <location>
        <position position="1"/>
    </location>
</feature>
<organism evidence="2 3">
    <name type="scientific">Ambispora leptoticha</name>
    <dbReference type="NCBI Taxonomy" id="144679"/>
    <lineage>
        <taxon>Eukaryota</taxon>
        <taxon>Fungi</taxon>
        <taxon>Fungi incertae sedis</taxon>
        <taxon>Mucoromycota</taxon>
        <taxon>Glomeromycotina</taxon>
        <taxon>Glomeromycetes</taxon>
        <taxon>Archaeosporales</taxon>
        <taxon>Ambisporaceae</taxon>
        <taxon>Ambispora</taxon>
    </lineage>
</organism>
<gene>
    <name evidence="2" type="ORF">ALEPTO_LOCUS13236</name>
</gene>
<reference evidence="2" key="1">
    <citation type="submission" date="2021-06" db="EMBL/GenBank/DDBJ databases">
        <authorList>
            <person name="Kallberg Y."/>
            <person name="Tangrot J."/>
            <person name="Rosling A."/>
        </authorList>
    </citation>
    <scope>NUCLEOTIDE SEQUENCE</scope>
    <source>
        <strain evidence="2">FL130A</strain>
    </source>
</reference>
<evidence type="ECO:0000313" key="2">
    <source>
        <dbReference type="EMBL" id="CAG8749194.1"/>
    </source>
</evidence>
<dbReference type="OrthoDB" id="10476702at2759"/>
<sequence length="159" mass="18341">ENSVKNVHNRYTETQLDYLKRKKRITAYCKVPVFDGRIDYYTYKRDFKVNEEEDVEESEVEEEPIKKAANHQRVANWVKSVSKSTSIGSIDNNNYPSPKPTYPAKGSDVIDSGNHSQSGKSCQLGSNWKMQRKQKIKQMRLKAMNKKLAEKALAIWQGP</sequence>
<feature type="non-terminal residue" evidence="2">
    <location>
        <position position="159"/>
    </location>
</feature>
<name>A0A9N9NPL6_9GLOM</name>